<feature type="binding site" evidence="9">
    <location>
        <begin position="254"/>
        <end position="256"/>
    </location>
    <ligand>
        <name>pyridoxal 5'-phosphate</name>
        <dbReference type="ChEBI" id="CHEBI:597326"/>
    </ligand>
</feature>
<evidence type="ECO:0000256" key="6">
    <source>
        <dbReference type="ARBA" id="ARBA00022679"/>
    </source>
</evidence>
<organism evidence="11 12">
    <name type="scientific">Limnospira platensis NIES-46</name>
    <dbReference type="NCBI Taxonomy" id="1236695"/>
    <lineage>
        <taxon>Bacteria</taxon>
        <taxon>Bacillati</taxon>
        <taxon>Cyanobacteriota</taxon>
        <taxon>Cyanophyceae</taxon>
        <taxon>Oscillatoriophycideae</taxon>
        <taxon>Oscillatoriales</taxon>
        <taxon>Sirenicapillariaceae</taxon>
        <taxon>Limnospira</taxon>
    </lineage>
</organism>
<reference evidence="11 12" key="1">
    <citation type="journal article" date="2019" name="J Genomics">
        <title>The Draft Genome of a Hydrogen-producing Cyanobacterium, Arthrospira platensis NIES-46.</title>
        <authorList>
            <person name="Suzuki S."/>
            <person name="Yamaguchi H."/>
            <person name="Kawachi M."/>
        </authorList>
    </citation>
    <scope>NUCLEOTIDE SEQUENCE [LARGE SCALE GENOMIC DNA]</scope>
    <source>
        <strain evidence="11 12">NIES-46</strain>
    </source>
</reference>
<feature type="binding site" evidence="9">
    <location>
        <position position="265"/>
    </location>
    <ligand>
        <name>pyridoxal 5'-phosphate</name>
        <dbReference type="ChEBI" id="CHEBI:597326"/>
    </ligand>
</feature>
<feature type="binding site" evidence="9">
    <location>
        <position position="140"/>
    </location>
    <ligand>
        <name>substrate</name>
    </ligand>
</feature>
<dbReference type="InterPro" id="IPR019942">
    <property type="entry name" value="DapL/ALD1"/>
</dbReference>
<feature type="domain" description="Aminotransferase class I/classII large" evidence="10">
    <location>
        <begin position="43"/>
        <end position="413"/>
    </location>
</feature>
<dbReference type="InterPro" id="IPR004839">
    <property type="entry name" value="Aminotransferase_I/II_large"/>
</dbReference>
<sequence>MESVCTVTMTTINDNYLKLKAGYLFPEIARRVNTFAEANPDAQIIKLGIGDVTEPLPEACRTAMIKAVEEMGDRSTFKGYGPEQGYSWLREKIAQHDFQARGGDIDPEEIFISDGSKCDTGNILDIFGKDNTIAVTDPVYPVYVDTNVMAGNTGPVNERGEYEGLLYLPITAENNFTAEIPSDRVDLIYLCFPNNPTGATATKEHLKQWVDYARANRSIILFDAAYEAFITDPSLPHSIYEIEGARECAIEFRSFSKNAGFTGTRCAFTVVPKTLMAKTSSGSDVELWKLWNRRQSTKFNGVSYIIQRGAEAVYSPAGQSQIQQLVNFYLENAQIIREKLTTAGLTVYGGVNAPYVWVKTPSGLSSWDFFDKLLQTCNVVGTPGSGFGAAGEGYFRISAFNSRENVEAAMERITDKFKTL</sequence>
<comment type="subunit">
    <text evidence="9">Homodimer.</text>
</comment>
<keyword evidence="6 9" id="KW-0808">Transferase</keyword>
<comment type="catalytic activity">
    <reaction evidence="8 9">
        <text>(2S,6S)-2,6-diaminopimelate + 2-oxoglutarate = (S)-2,3,4,5-tetrahydrodipicolinate + L-glutamate + H2O + H(+)</text>
        <dbReference type="Rhea" id="RHEA:23988"/>
        <dbReference type="ChEBI" id="CHEBI:15377"/>
        <dbReference type="ChEBI" id="CHEBI:15378"/>
        <dbReference type="ChEBI" id="CHEBI:16810"/>
        <dbReference type="ChEBI" id="CHEBI:16845"/>
        <dbReference type="ChEBI" id="CHEBI:29985"/>
        <dbReference type="ChEBI" id="CHEBI:57609"/>
        <dbReference type="EC" id="2.6.1.83"/>
    </reaction>
</comment>
<feature type="binding site" evidence="9">
    <location>
        <position position="396"/>
    </location>
    <ligand>
        <name>substrate</name>
    </ligand>
</feature>
<evidence type="ECO:0000256" key="2">
    <source>
        <dbReference type="ARBA" id="ARBA00004982"/>
    </source>
</evidence>
<feature type="binding site" evidence="9">
    <location>
        <begin position="116"/>
        <end position="117"/>
    </location>
    <ligand>
        <name>pyridoxal 5'-phosphate</name>
        <dbReference type="ChEBI" id="CHEBI:597326"/>
    </ligand>
</feature>
<comment type="similarity">
    <text evidence="9">Belongs to the class-I pyridoxal-phosphate-dependent aminotransferase family. LL-diaminopimelate aminotransferase subfamily.</text>
</comment>
<comment type="caution">
    <text evidence="11">The sequence shown here is derived from an EMBL/GenBank/DDBJ whole genome shotgun (WGS) entry which is preliminary data.</text>
</comment>
<dbReference type="PANTHER" id="PTHR43144">
    <property type="entry name" value="AMINOTRANSFERASE"/>
    <property type="match status" value="1"/>
</dbReference>
<dbReference type="InterPro" id="IPR015424">
    <property type="entry name" value="PyrdxlP-dep_Trfase"/>
</dbReference>
<evidence type="ECO:0000256" key="7">
    <source>
        <dbReference type="ARBA" id="ARBA00022898"/>
    </source>
</evidence>
<dbReference type="Pfam" id="PF00155">
    <property type="entry name" value="Aminotran_1_2"/>
    <property type="match status" value="1"/>
</dbReference>
<dbReference type="Gene3D" id="3.90.1150.10">
    <property type="entry name" value="Aspartate Aminotransferase, domain 1"/>
    <property type="match status" value="1"/>
</dbReference>
<evidence type="ECO:0000256" key="4">
    <source>
        <dbReference type="ARBA" id="ARBA00018052"/>
    </source>
</evidence>
<feature type="binding site" evidence="9">
    <location>
        <position position="140"/>
    </location>
    <ligand>
        <name>pyridoxal 5'-phosphate</name>
        <dbReference type="ChEBI" id="CHEBI:597326"/>
    </ligand>
</feature>
<keyword evidence="12" id="KW-1185">Reference proteome</keyword>
<evidence type="ECO:0000313" key="11">
    <source>
        <dbReference type="EMBL" id="GCE95112.1"/>
    </source>
</evidence>
<feature type="binding site" evidence="9">
    <location>
        <position position="50"/>
    </location>
    <ligand>
        <name>substrate</name>
    </ligand>
</feature>
<dbReference type="InterPro" id="IPR015421">
    <property type="entry name" value="PyrdxlP-dep_Trfase_major"/>
</dbReference>
<dbReference type="EMBL" id="BIMW01000123">
    <property type="protein sequence ID" value="GCE95112.1"/>
    <property type="molecule type" value="Genomic_DNA"/>
</dbReference>
<proteinExistence type="inferred from homology"/>
<keyword evidence="5 9" id="KW-0032">Aminotransferase</keyword>
<dbReference type="CDD" id="cd00609">
    <property type="entry name" value="AAT_like"/>
    <property type="match status" value="1"/>
</dbReference>
<dbReference type="Proteomes" id="UP000326169">
    <property type="component" value="Unassembled WGS sequence"/>
</dbReference>
<feature type="binding site" evidence="9">
    <location>
        <position position="117"/>
    </location>
    <ligand>
        <name>substrate</name>
    </ligand>
</feature>
<dbReference type="GO" id="GO:0008483">
    <property type="term" value="F:transaminase activity"/>
    <property type="evidence" value="ECO:0007669"/>
    <property type="project" value="UniProtKB-KW"/>
</dbReference>
<evidence type="ECO:0000256" key="8">
    <source>
        <dbReference type="ARBA" id="ARBA00051934"/>
    </source>
</evidence>
<comment type="cofactor">
    <cofactor evidence="1 9">
        <name>pyridoxal 5'-phosphate</name>
        <dbReference type="ChEBI" id="CHEBI:597326"/>
    </cofactor>
</comment>
<feature type="binding site" evidence="9">
    <location>
        <position position="195"/>
    </location>
    <ligand>
        <name>pyridoxal 5'-phosphate</name>
        <dbReference type="ChEBI" id="CHEBI:597326"/>
    </ligand>
</feature>
<feature type="modified residue" description="N6-(pyridoxal phosphate)lysine" evidence="9">
    <location>
        <position position="257"/>
    </location>
</feature>
<name>A0A5M3T917_LIMPL</name>
<comment type="function">
    <text evidence="9">Involved in the synthesis of meso-diaminopimelate (m-DAP or DL-DAP), required for both lysine and peptidoglycan biosynthesis. Catalyzes the direct conversion of tetrahydrodipicolinate to LL-diaminopimelate.</text>
</comment>
<feature type="binding site" evidence="9">
    <location>
        <position position="226"/>
    </location>
    <ligand>
        <name>pyridoxal 5'-phosphate</name>
        <dbReference type="ChEBI" id="CHEBI:597326"/>
    </ligand>
</feature>
<feature type="binding site" evidence="9">
    <location>
        <position position="80"/>
    </location>
    <ligand>
        <name>pyridoxal 5'-phosphate</name>
        <dbReference type="ChEBI" id="CHEBI:597326"/>
    </ligand>
</feature>
<dbReference type="HAMAP" id="MF_01642">
    <property type="entry name" value="DapL_aminotrans_1"/>
    <property type="match status" value="1"/>
</dbReference>
<dbReference type="NCBIfam" id="TIGR03542">
    <property type="entry name" value="DAPAT_plant"/>
    <property type="match status" value="1"/>
</dbReference>
<gene>
    <name evidence="9" type="primary">dapL</name>
    <name evidence="11" type="ORF">NIES46_31730</name>
</gene>
<evidence type="ECO:0000259" key="10">
    <source>
        <dbReference type="Pfam" id="PF00155"/>
    </source>
</evidence>
<dbReference type="InterPro" id="IPR015422">
    <property type="entry name" value="PyrdxlP-dep_Trfase_small"/>
</dbReference>
<comment type="pathway">
    <text evidence="2 9">Amino-acid biosynthesis; L-lysine biosynthesis via DAP pathway; LL-2,6-diaminopimelate from (S)-tetrahydrodipicolinate (aminotransferase route): step 1/1.</text>
</comment>
<dbReference type="Gene3D" id="3.40.640.10">
    <property type="entry name" value="Type I PLP-dependent aspartate aminotransferase-like (Major domain)"/>
    <property type="match status" value="1"/>
</dbReference>
<feature type="binding site" evidence="9">
    <location>
        <position position="300"/>
    </location>
    <ligand>
        <name>pyridoxal 5'-phosphate</name>
        <dbReference type="ChEBI" id="CHEBI:597326"/>
    </ligand>
</feature>
<dbReference type="EC" id="2.6.1.83" evidence="3 9"/>
<evidence type="ECO:0000256" key="3">
    <source>
        <dbReference type="ARBA" id="ARBA00013138"/>
    </source>
</evidence>
<protein>
    <recommendedName>
        <fullName evidence="4 9">LL-diaminopimelate aminotransferase</fullName>
        <shortName evidence="9">DAP-AT</shortName>
        <shortName evidence="9">DAP-aminotransferase</shortName>
        <shortName evidence="9">LL-DAP-aminotransferase</shortName>
        <ecNumber evidence="3 9">2.6.1.83</ecNumber>
    </recommendedName>
</protein>
<accession>A0A5M3T917</accession>
<feature type="binding site" evidence="9">
    <location>
        <position position="300"/>
    </location>
    <ligand>
        <name>substrate</name>
    </ligand>
</feature>
<dbReference type="SUPFAM" id="SSF53383">
    <property type="entry name" value="PLP-dependent transferases"/>
    <property type="match status" value="1"/>
</dbReference>
<feature type="binding site" evidence="9">
    <location>
        <position position="195"/>
    </location>
    <ligand>
        <name>substrate</name>
    </ligand>
</feature>
<evidence type="ECO:0000256" key="5">
    <source>
        <dbReference type="ARBA" id="ARBA00022576"/>
    </source>
</evidence>
<feature type="binding site" evidence="9">
    <location>
        <position position="23"/>
    </location>
    <ligand>
        <name>substrate</name>
    </ligand>
</feature>
<keyword evidence="7 9" id="KW-0663">Pyridoxal phosphate</keyword>
<evidence type="ECO:0000313" key="12">
    <source>
        <dbReference type="Proteomes" id="UP000326169"/>
    </source>
</evidence>
<evidence type="ECO:0000256" key="9">
    <source>
        <dbReference type="HAMAP-Rule" id="MF_01642"/>
    </source>
</evidence>
<evidence type="ECO:0000256" key="1">
    <source>
        <dbReference type="ARBA" id="ARBA00001933"/>
    </source>
</evidence>